<feature type="region of interest" description="Disordered" evidence="1">
    <location>
        <begin position="186"/>
        <end position="265"/>
    </location>
</feature>
<dbReference type="AlphaFoldDB" id="A0AAW0EWR4"/>
<evidence type="ECO:0000313" key="4">
    <source>
        <dbReference type="Proteomes" id="UP001430356"/>
    </source>
</evidence>
<sequence>MSSSSPDSSTAAVGENITPTSSATIEVLLCDGCRCPVASARDVLKAEETVPTWKKHVYSYDVDLFMNGSAPLQAYSATNPSARRFDLLRVAPCVSVYAATPRHTAEDVHSTDDALHEKQEHHSAAATPPAAPSLVAPSFMKCESKVYSSEHSFFPGYAWCFSSCGNCGAFLGWGFASTSRLRSAQRRRRGAQARQGNSAGVESDTRGGAERAGDDDDHTPVLATAAAGDGNPPSASAETAVSSLSSSTTAPQPQPMTAGADGGGGGGDACEFRCTGVEPDFIGLIITQCTGSATYPVAAFLRDVECAAMRQRRRARIRALRRTLRLFLVQMRNGYDAYAILHEFQAIEHLLYTSPPPLPPSSTAASTSTSHGTLAILTDRDDDAVPARLHAVVEAARIAVARQSSSNTAAATGDHSISSSSSSNTATRDGNADD</sequence>
<accession>A0AAW0EWR4</accession>
<comment type="caution">
    <text evidence="3">The sequence shown here is derived from an EMBL/GenBank/DDBJ whole genome shotgun (WGS) entry which is preliminary data.</text>
</comment>
<protein>
    <recommendedName>
        <fullName evidence="2">CULT domain-containing protein</fullName>
    </recommendedName>
</protein>
<dbReference type="EMBL" id="JAECZO010000109">
    <property type="protein sequence ID" value="KAK7197525.1"/>
    <property type="molecule type" value="Genomic_DNA"/>
</dbReference>
<dbReference type="InterPro" id="IPR034750">
    <property type="entry name" value="CULT"/>
</dbReference>
<keyword evidence="4" id="KW-1185">Reference proteome</keyword>
<dbReference type="Gene3D" id="2.170.150.20">
    <property type="entry name" value="Peptide methionine sulfoxide reductase"/>
    <property type="match status" value="1"/>
</dbReference>
<feature type="domain" description="CULT" evidence="2">
    <location>
        <begin position="25"/>
        <end position="293"/>
    </location>
</feature>
<proteinExistence type="predicted"/>
<evidence type="ECO:0000313" key="3">
    <source>
        <dbReference type="EMBL" id="KAK7197525.1"/>
    </source>
</evidence>
<feature type="region of interest" description="Disordered" evidence="1">
    <location>
        <begin position="402"/>
        <end position="434"/>
    </location>
</feature>
<reference evidence="3 4" key="1">
    <citation type="journal article" date="2021" name="MBio">
        <title>A New Model Trypanosomatid, Novymonas esmeraldas: Genomic Perception of Its 'Candidatus Pandoraea novymonadis' Endosymbiont.</title>
        <authorList>
            <person name="Zakharova A."/>
            <person name="Saura A."/>
            <person name="Butenko A."/>
            <person name="Podesvova L."/>
            <person name="Warmusova S."/>
            <person name="Kostygov A.Y."/>
            <person name="Nenarokova A."/>
            <person name="Lukes J."/>
            <person name="Opperdoes F.R."/>
            <person name="Yurchenko V."/>
        </authorList>
    </citation>
    <scope>NUCLEOTIDE SEQUENCE [LARGE SCALE GENOMIC DNA]</scope>
    <source>
        <strain evidence="3 4">E262AT.01</strain>
    </source>
</reference>
<gene>
    <name evidence="3" type="ORF">NESM_000702300</name>
</gene>
<feature type="compositionally biased region" description="Basic and acidic residues" evidence="1">
    <location>
        <begin position="104"/>
        <end position="123"/>
    </location>
</feature>
<organism evidence="3 4">
    <name type="scientific">Novymonas esmeraldas</name>
    <dbReference type="NCBI Taxonomy" id="1808958"/>
    <lineage>
        <taxon>Eukaryota</taxon>
        <taxon>Discoba</taxon>
        <taxon>Euglenozoa</taxon>
        <taxon>Kinetoplastea</taxon>
        <taxon>Metakinetoplastina</taxon>
        <taxon>Trypanosomatida</taxon>
        <taxon>Trypanosomatidae</taxon>
        <taxon>Novymonas</taxon>
    </lineage>
</organism>
<dbReference type="PROSITE" id="PS51788">
    <property type="entry name" value="CULT"/>
    <property type="match status" value="1"/>
</dbReference>
<feature type="compositionally biased region" description="Low complexity" evidence="1">
    <location>
        <begin position="234"/>
        <end position="250"/>
    </location>
</feature>
<name>A0AAW0EWR4_9TRYP</name>
<feature type="compositionally biased region" description="Basic and acidic residues" evidence="1">
    <location>
        <begin position="203"/>
        <end position="212"/>
    </location>
</feature>
<evidence type="ECO:0000256" key="1">
    <source>
        <dbReference type="SAM" id="MobiDB-lite"/>
    </source>
</evidence>
<feature type="region of interest" description="Disordered" evidence="1">
    <location>
        <begin position="104"/>
        <end position="130"/>
    </location>
</feature>
<evidence type="ECO:0000259" key="2">
    <source>
        <dbReference type="PROSITE" id="PS51788"/>
    </source>
</evidence>
<dbReference type="Proteomes" id="UP001430356">
    <property type="component" value="Unassembled WGS sequence"/>
</dbReference>